<feature type="domain" description="C-type lectin" evidence="3">
    <location>
        <begin position="26"/>
        <end position="152"/>
    </location>
</feature>
<keyword evidence="1" id="KW-1015">Disulfide bond</keyword>
<evidence type="ECO:0000259" key="3">
    <source>
        <dbReference type="PROSITE" id="PS50041"/>
    </source>
</evidence>
<evidence type="ECO:0000256" key="2">
    <source>
        <dbReference type="SAM" id="SignalP"/>
    </source>
</evidence>
<proteinExistence type="predicted"/>
<accession>A0A834MMI0</accession>
<feature type="chain" id="PRO_5032995968" description="C-type lectin domain-containing protein" evidence="2">
    <location>
        <begin position="22"/>
        <end position="184"/>
    </location>
</feature>
<dbReference type="PANTHER" id="PTHR22803">
    <property type="entry name" value="MANNOSE, PHOSPHOLIPASE, LECTIN RECEPTOR RELATED"/>
    <property type="match status" value="1"/>
</dbReference>
<dbReference type="AlphaFoldDB" id="A0A834MMI0"/>
<dbReference type="PROSITE" id="PS00615">
    <property type="entry name" value="C_TYPE_LECTIN_1"/>
    <property type="match status" value="1"/>
</dbReference>
<feature type="signal peptide" evidence="2">
    <location>
        <begin position="1"/>
        <end position="21"/>
    </location>
</feature>
<dbReference type="SMART" id="SM00034">
    <property type="entry name" value="CLECT"/>
    <property type="match status" value="1"/>
</dbReference>
<dbReference type="InterPro" id="IPR016186">
    <property type="entry name" value="C-type_lectin-like/link_sf"/>
</dbReference>
<keyword evidence="5" id="KW-1185">Reference proteome</keyword>
<reference evidence="4" key="1">
    <citation type="submission" date="2020-08" db="EMBL/GenBank/DDBJ databases">
        <title>Genome sequencing and assembly of the red palm weevil Rhynchophorus ferrugineus.</title>
        <authorList>
            <person name="Dias G.B."/>
            <person name="Bergman C.M."/>
            <person name="Manee M."/>
        </authorList>
    </citation>
    <scope>NUCLEOTIDE SEQUENCE</scope>
    <source>
        <strain evidence="4">AA-2017</strain>
        <tissue evidence="4">Whole larva</tissue>
    </source>
</reference>
<comment type="caution">
    <text evidence="4">The sequence shown here is derived from an EMBL/GenBank/DDBJ whole genome shotgun (WGS) entry which is preliminary data.</text>
</comment>
<dbReference type="InterPro" id="IPR050111">
    <property type="entry name" value="C-type_lectin/snaclec_domain"/>
</dbReference>
<dbReference type="PROSITE" id="PS51257">
    <property type="entry name" value="PROKAR_LIPOPROTEIN"/>
    <property type="match status" value="1"/>
</dbReference>
<dbReference type="EMBL" id="JAACXV010000083">
    <property type="protein sequence ID" value="KAF7284114.1"/>
    <property type="molecule type" value="Genomic_DNA"/>
</dbReference>
<dbReference type="OrthoDB" id="6340082at2759"/>
<evidence type="ECO:0000313" key="4">
    <source>
        <dbReference type="EMBL" id="KAF7284114.1"/>
    </source>
</evidence>
<dbReference type="CDD" id="cd00037">
    <property type="entry name" value="CLECT"/>
    <property type="match status" value="1"/>
</dbReference>
<dbReference type="InterPro" id="IPR016187">
    <property type="entry name" value="CTDL_fold"/>
</dbReference>
<dbReference type="Proteomes" id="UP000625711">
    <property type="component" value="Unassembled WGS sequence"/>
</dbReference>
<protein>
    <recommendedName>
        <fullName evidence="3">C-type lectin domain-containing protein</fullName>
    </recommendedName>
</protein>
<dbReference type="PROSITE" id="PS50041">
    <property type="entry name" value="C_TYPE_LECTIN_2"/>
    <property type="match status" value="1"/>
</dbReference>
<gene>
    <name evidence="4" type="ORF">GWI33_022573</name>
</gene>
<evidence type="ECO:0000256" key="1">
    <source>
        <dbReference type="ARBA" id="ARBA00023157"/>
    </source>
</evidence>
<organism evidence="4 5">
    <name type="scientific">Rhynchophorus ferrugineus</name>
    <name type="common">Red palm weevil</name>
    <name type="synonym">Curculio ferrugineus</name>
    <dbReference type="NCBI Taxonomy" id="354439"/>
    <lineage>
        <taxon>Eukaryota</taxon>
        <taxon>Metazoa</taxon>
        <taxon>Ecdysozoa</taxon>
        <taxon>Arthropoda</taxon>
        <taxon>Hexapoda</taxon>
        <taxon>Insecta</taxon>
        <taxon>Pterygota</taxon>
        <taxon>Neoptera</taxon>
        <taxon>Endopterygota</taxon>
        <taxon>Coleoptera</taxon>
        <taxon>Polyphaga</taxon>
        <taxon>Cucujiformia</taxon>
        <taxon>Curculionidae</taxon>
        <taxon>Dryophthorinae</taxon>
        <taxon>Rhynchophorus</taxon>
    </lineage>
</organism>
<dbReference type="Pfam" id="PF00059">
    <property type="entry name" value="Lectin_C"/>
    <property type="match status" value="1"/>
</dbReference>
<dbReference type="SUPFAM" id="SSF56436">
    <property type="entry name" value="C-type lectin-like"/>
    <property type="match status" value="1"/>
</dbReference>
<dbReference type="InterPro" id="IPR001304">
    <property type="entry name" value="C-type_lectin-like"/>
</dbReference>
<keyword evidence="2" id="KW-0732">Signal</keyword>
<evidence type="ECO:0000313" key="5">
    <source>
        <dbReference type="Proteomes" id="UP000625711"/>
    </source>
</evidence>
<dbReference type="InterPro" id="IPR018378">
    <property type="entry name" value="C-type_lectin_CS"/>
</dbReference>
<sequence length="184" mass="21059">MSAKLILSVTLAVSCILGCWCEFVPTSDKTYYASTEALNWTDAKNACASQGLELVSILNENEKSQLESFLRSNKLVPSDKWSGYWTSGIRYPNGTFIWVSTGTQVGERGHSWLLGEPNHSSSRENCIELKYFLRHIGWNDYFCDEARRYLCQVSRKEVQHGQELDDYSFLSKEDSIKTILRLSY</sequence>
<name>A0A834MMI0_RHYFE</name>
<dbReference type="Gene3D" id="3.10.100.10">
    <property type="entry name" value="Mannose-Binding Protein A, subunit A"/>
    <property type="match status" value="1"/>
</dbReference>